<dbReference type="InterPro" id="IPR001763">
    <property type="entry name" value="Rhodanese-like_dom"/>
</dbReference>
<name>A0A9N9YR35_9HYPO</name>
<organism evidence="2 3">
    <name type="scientific">Clonostachys rhizophaga</name>
    <dbReference type="NCBI Taxonomy" id="160324"/>
    <lineage>
        <taxon>Eukaryota</taxon>
        <taxon>Fungi</taxon>
        <taxon>Dikarya</taxon>
        <taxon>Ascomycota</taxon>
        <taxon>Pezizomycotina</taxon>
        <taxon>Sordariomycetes</taxon>
        <taxon>Hypocreomycetidae</taxon>
        <taxon>Hypocreales</taxon>
        <taxon>Bionectriaceae</taxon>
        <taxon>Clonostachys</taxon>
    </lineage>
</organism>
<proteinExistence type="predicted"/>
<dbReference type="GO" id="GO:0005634">
    <property type="term" value="C:nucleus"/>
    <property type="evidence" value="ECO:0007669"/>
    <property type="project" value="TreeGrafter"/>
</dbReference>
<sequence length="163" mass="18226">MSISYIRSLLKLPSSARSMTTIASLPRMSAKTLSEKILAEQDAKDPTLAIIDVRDDDYIGGHIKGATNVPSHQLDAMMPTLVRRLREKKVVVFHCMLSQIRGPKSALAYLRYRDGLLISLGQSVPEDQTVYVLTDGFQGWQQTYGEDERLTEGYVKDLHTGLD</sequence>
<dbReference type="GO" id="GO:0005737">
    <property type="term" value="C:cytoplasm"/>
    <property type="evidence" value="ECO:0007669"/>
    <property type="project" value="TreeGrafter"/>
</dbReference>
<gene>
    <name evidence="2" type="ORF">CRHIZ90672A_00016387</name>
</gene>
<dbReference type="PROSITE" id="PS50206">
    <property type="entry name" value="RHODANESE_3"/>
    <property type="match status" value="1"/>
</dbReference>
<dbReference type="GO" id="GO:0004725">
    <property type="term" value="F:protein tyrosine phosphatase activity"/>
    <property type="evidence" value="ECO:0007669"/>
    <property type="project" value="TreeGrafter"/>
</dbReference>
<dbReference type="Gene3D" id="3.40.250.10">
    <property type="entry name" value="Rhodanese-like domain"/>
    <property type="match status" value="1"/>
</dbReference>
<evidence type="ECO:0000259" key="1">
    <source>
        <dbReference type="PROSITE" id="PS50206"/>
    </source>
</evidence>
<evidence type="ECO:0000313" key="2">
    <source>
        <dbReference type="EMBL" id="CAH0025899.1"/>
    </source>
</evidence>
<dbReference type="PANTHER" id="PTHR10828">
    <property type="entry name" value="M-PHASE INDUCER PHOSPHATASE DUAL SPECIFICITY PHOSPHATASE CDC25"/>
    <property type="match status" value="1"/>
</dbReference>
<accession>A0A9N9YR35</accession>
<dbReference type="SUPFAM" id="SSF52821">
    <property type="entry name" value="Rhodanese/Cell cycle control phosphatase"/>
    <property type="match status" value="1"/>
</dbReference>
<dbReference type="Pfam" id="PF00581">
    <property type="entry name" value="Rhodanese"/>
    <property type="match status" value="1"/>
</dbReference>
<dbReference type="EMBL" id="CABFNQ020000716">
    <property type="protein sequence ID" value="CAH0025899.1"/>
    <property type="molecule type" value="Genomic_DNA"/>
</dbReference>
<reference evidence="2" key="1">
    <citation type="submission" date="2021-10" db="EMBL/GenBank/DDBJ databases">
        <authorList>
            <person name="Piombo E."/>
        </authorList>
    </citation>
    <scope>NUCLEOTIDE SEQUENCE</scope>
</reference>
<keyword evidence="3" id="KW-1185">Reference proteome</keyword>
<dbReference type="AlphaFoldDB" id="A0A9N9YR35"/>
<evidence type="ECO:0000313" key="3">
    <source>
        <dbReference type="Proteomes" id="UP000696573"/>
    </source>
</evidence>
<dbReference type="OrthoDB" id="102559at2759"/>
<dbReference type="InterPro" id="IPR036873">
    <property type="entry name" value="Rhodanese-like_dom_sf"/>
</dbReference>
<protein>
    <recommendedName>
        <fullName evidence="1">Rhodanese domain-containing protein</fullName>
    </recommendedName>
</protein>
<dbReference type="PANTHER" id="PTHR10828:SF38">
    <property type="entry name" value="ARSENICAL-RESISTANCE PROTEIN 2-RELATED"/>
    <property type="match status" value="1"/>
</dbReference>
<feature type="domain" description="Rhodanese" evidence="1">
    <location>
        <begin position="44"/>
        <end position="149"/>
    </location>
</feature>
<dbReference type="Proteomes" id="UP000696573">
    <property type="component" value="Unassembled WGS sequence"/>
</dbReference>
<comment type="caution">
    <text evidence="2">The sequence shown here is derived from an EMBL/GenBank/DDBJ whole genome shotgun (WGS) entry which is preliminary data.</text>
</comment>
<dbReference type="SMART" id="SM00450">
    <property type="entry name" value="RHOD"/>
    <property type="match status" value="1"/>
</dbReference>